<keyword evidence="3" id="KW-0645">Protease</keyword>
<dbReference type="GO" id="GO:0046872">
    <property type="term" value="F:metal ion binding"/>
    <property type="evidence" value="ECO:0007669"/>
    <property type="project" value="UniProtKB-KW"/>
</dbReference>
<dbReference type="AlphaFoldDB" id="A0A1B1AK14"/>
<evidence type="ECO:0000259" key="9">
    <source>
        <dbReference type="Pfam" id="PF05649"/>
    </source>
</evidence>
<evidence type="ECO:0000256" key="2">
    <source>
        <dbReference type="ARBA" id="ARBA00007357"/>
    </source>
</evidence>
<evidence type="ECO:0000256" key="3">
    <source>
        <dbReference type="ARBA" id="ARBA00022670"/>
    </source>
</evidence>
<feature type="domain" description="Peptidase M13 N-terminal" evidence="9">
    <location>
        <begin position="67"/>
        <end position="443"/>
    </location>
</feature>
<dbReference type="Gene3D" id="3.40.390.10">
    <property type="entry name" value="Collagenase (Catalytic Domain)"/>
    <property type="match status" value="1"/>
</dbReference>
<dbReference type="GO" id="GO:0016485">
    <property type="term" value="P:protein processing"/>
    <property type="evidence" value="ECO:0007669"/>
    <property type="project" value="TreeGrafter"/>
</dbReference>
<dbReference type="Gene3D" id="1.10.1380.10">
    <property type="entry name" value="Neutral endopeptidase , domain2"/>
    <property type="match status" value="1"/>
</dbReference>
<sequence length="699" mass="78295">MRHNAPVIAWDLLMFTRRAVTASSIALLAGCATNTNTGRSSSATPSPRAAIGSFGIDLASRDMNVKPGDDFFQHMNGAWFANNAIPDDRTTWGTNAILQDKAERDVRTIVEEAALAGGVPGSNTLKIANYYNAYLNQDEIDARGLTPIAPVLTEIAALRTHEDVMRLIARPDVGISAPIDVYITLDEGNPDRYLAALTHGGLGLPEREYYRRTDGDFAETRRQYTAAIAQILTLAGQNDAEAKARRILAFETQIAERHWPIADRRERERTYNLRTRAQVRALAPRFPWDARLEGAGLGGVEEIVVGEITAMGPLAQLCLATPISTWRDYITWHYVRGYASVLPRTIDDANFDFYGRILNGQPQQRERWKRAIASVNNTLGEAIGQLYVARHFPPEAKAQTLALVENMRRAYGERIQQAEWMSAETKAAALEKLASFRPKIGYPDQWRDYSHYDVRSGDAFGNYVRFAQWSWQHDLDRLGRPSDREEWFMVPHAVNAYYNPPFNEIVFPAGYLQPPLFDPNADPACNYGGVGGVIGHEMGHGFDDQGAKSDARGVLRDWWQPADVERFQSLTGRLVEQYNAFEPLPGLNVNGRLTLGENIGDCGGLQVALHAYNLSLNGQEAPVLEGTSGVQRFYMSRAQCRRELRREQSLRNQVLTDPHSPARYRVNGPARNMDAWYEAFNVQPGDALYLPPDQRVTIW</sequence>
<dbReference type="PRINTS" id="PR00786">
    <property type="entry name" value="NEPRILYSIN"/>
</dbReference>
<reference evidence="10 11" key="1">
    <citation type="submission" date="2015-11" db="EMBL/GenBank/DDBJ databases">
        <title>Whole-Genome Sequence of Candidatus Oderbacter manganicum from the National Park Lower Oder Valley, Germany.</title>
        <authorList>
            <person name="Braun B."/>
            <person name="Liere K."/>
            <person name="Szewzyk U."/>
        </authorList>
    </citation>
    <scope>NUCLEOTIDE SEQUENCE [LARGE SCALE GENOMIC DNA]</scope>
    <source>
        <strain evidence="10 11">OTSz_A_272</strain>
    </source>
</reference>
<dbReference type="CDD" id="cd08662">
    <property type="entry name" value="M13"/>
    <property type="match status" value="1"/>
</dbReference>
<dbReference type="PROSITE" id="PS51257">
    <property type="entry name" value="PROKAR_LIPOPROTEIN"/>
    <property type="match status" value="1"/>
</dbReference>
<evidence type="ECO:0000256" key="1">
    <source>
        <dbReference type="ARBA" id="ARBA00001947"/>
    </source>
</evidence>
<dbReference type="InterPro" id="IPR008753">
    <property type="entry name" value="Peptidase_M13_N"/>
</dbReference>
<evidence type="ECO:0000259" key="8">
    <source>
        <dbReference type="Pfam" id="PF01431"/>
    </source>
</evidence>
<dbReference type="InterPro" id="IPR000718">
    <property type="entry name" value="Peptidase_M13"/>
</dbReference>
<dbReference type="PANTHER" id="PTHR11733">
    <property type="entry name" value="ZINC METALLOPROTEASE FAMILY M13 NEPRILYSIN-RELATED"/>
    <property type="match status" value="1"/>
</dbReference>
<dbReference type="GO" id="GO:0004222">
    <property type="term" value="F:metalloendopeptidase activity"/>
    <property type="evidence" value="ECO:0007669"/>
    <property type="project" value="InterPro"/>
</dbReference>
<dbReference type="EMBL" id="CP013244">
    <property type="protein sequence ID" value="ANP46908.1"/>
    <property type="molecule type" value="Genomic_DNA"/>
</dbReference>
<dbReference type="Proteomes" id="UP000092498">
    <property type="component" value="Chromosome"/>
</dbReference>
<dbReference type="PROSITE" id="PS51885">
    <property type="entry name" value="NEPRILYSIN"/>
    <property type="match status" value="1"/>
</dbReference>
<evidence type="ECO:0000256" key="5">
    <source>
        <dbReference type="ARBA" id="ARBA00022801"/>
    </source>
</evidence>
<name>A0A1B1AK14_9PROT</name>
<dbReference type="InterPro" id="IPR024079">
    <property type="entry name" value="MetalloPept_cat_dom_sf"/>
</dbReference>
<dbReference type="Pfam" id="PF05649">
    <property type="entry name" value="Peptidase_M13_N"/>
    <property type="match status" value="1"/>
</dbReference>
<evidence type="ECO:0000256" key="7">
    <source>
        <dbReference type="ARBA" id="ARBA00023049"/>
    </source>
</evidence>
<comment type="similarity">
    <text evidence="2">Belongs to the peptidase M13 family.</text>
</comment>
<dbReference type="InterPro" id="IPR018497">
    <property type="entry name" value="Peptidase_M13_C"/>
</dbReference>
<evidence type="ECO:0000256" key="4">
    <source>
        <dbReference type="ARBA" id="ARBA00022723"/>
    </source>
</evidence>
<keyword evidence="4" id="KW-0479">Metal-binding</keyword>
<dbReference type="GO" id="GO:0005886">
    <property type="term" value="C:plasma membrane"/>
    <property type="evidence" value="ECO:0007669"/>
    <property type="project" value="TreeGrafter"/>
</dbReference>
<organism evidence="10 11">
    <name type="scientific">Candidatus Viadribacter manganicus</name>
    <dbReference type="NCBI Taxonomy" id="1759059"/>
    <lineage>
        <taxon>Bacteria</taxon>
        <taxon>Pseudomonadati</taxon>
        <taxon>Pseudomonadota</taxon>
        <taxon>Alphaproteobacteria</taxon>
        <taxon>Hyphomonadales</taxon>
        <taxon>Hyphomonadaceae</taxon>
        <taxon>Candidatus Viadribacter</taxon>
    </lineage>
</organism>
<dbReference type="SUPFAM" id="SSF55486">
    <property type="entry name" value="Metalloproteases ('zincins'), catalytic domain"/>
    <property type="match status" value="1"/>
</dbReference>
<keyword evidence="5" id="KW-0378">Hydrolase</keyword>
<keyword evidence="7" id="KW-0482">Metalloprotease</keyword>
<dbReference type="STRING" id="1759059.ATE48_13770"/>
<dbReference type="InterPro" id="IPR042089">
    <property type="entry name" value="Peptidase_M13_dom_2"/>
</dbReference>
<accession>A0A1B1AK14</accession>
<evidence type="ECO:0000256" key="6">
    <source>
        <dbReference type="ARBA" id="ARBA00022833"/>
    </source>
</evidence>
<keyword evidence="11" id="KW-1185">Reference proteome</keyword>
<keyword evidence="6" id="KW-0862">Zinc</keyword>
<evidence type="ECO:0000313" key="11">
    <source>
        <dbReference type="Proteomes" id="UP000092498"/>
    </source>
</evidence>
<dbReference type="Pfam" id="PF01431">
    <property type="entry name" value="Peptidase_M13"/>
    <property type="match status" value="1"/>
</dbReference>
<dbReference type="PANTHER" id="PTHR11733:SF167">
    <property type="entry name" value="FI17812P1-RELATED"/>
    <property type="match status" value="1"/>
</dbReference>
<feature type="domain" description="Peptidase M13 C-terminal" evidence="8">
    <location>
        <begin position="495"/>
        <end position="696"/>
    </location>
</feature>
<gene>
    <name evidence="10" type="ORF">ATE48_13770</name>
</gene>
<comment type="cofactor">
    <cofactor evidence="1">
        <name>Zn(2+)</name>
        <dbReference type="ChEBI" id="CHEBI:29105"/>
    </cofactor>
</comment>
<dbReference type="KEGG" id="cbot:ATE48_13770"/>
<evidence type="ECO:0008006" key="12">
    <source>
        <dbReference type="Google" id="ProtNLM"/>
    </source>
</evidence>
<evidence type="ECO:0000313" key="10">
    <source>
        <dbReference type="EMBL" id="ANP46908.1"/>
    </source>
</evidence>
<protein>
    <recommendedName>
        <fullName evidence="12">Peptidase M13</fullName>
    </recommendedName>
</protein>
<dbReference type="InParanoid" id="A0A1B1AK14"/>
<proteinExistence type="inferred from homology"/>